<keyword evidence="1" id="KW-0645">Protease</keyword>
<sequence>MERLNMQSLDEYLGFTFAQNMVSARHKDRLVWIRTTKGIRNLFIASAPGYDPAQVSAWREDDGQMISGLQISDEGRYLLFIRGEGKNVLGEYPNPLSLNTPPKQMLWFIDLDSRDSHPVELAETHLACFRPDSTEIYFCKKGQLFKIDTASSSLEPEEVLSTRGNITELSWTEQGDRLAMTISRHRHSFIGIHTPGLDRIQWLNPSFDRDIQPTWSADGQHIAYLKCHGVKPDITDFWFNRFFDRFELWIFNTNSMKARQYWQCPEGDGISLQEGDRPIIWVNESQLLFSHEVSGWNHVYRLDINRRHVETLTEGEFLIHSYDVDRHGGWLYFTHNEGKHHGYRLSRLNLSNGSEEDLQSLLPEGSIAFQPVSVASGNAVGLIMGGDQQPLIPVLIRPDDQQVYCFGQPAYEVGCRGFNKVEGISFHSKDGLEVHGQLMKPEGKGPFPALLTLHGGPWCQTVAGFSNWHGLSYVYAFNQYLVSQGFLVLSLNYRGSSGYGKEFRHPGPYGWNGATEYQDVQAAGEWLASRLDVNAEKLGIWGKSYGGYLTAMALARNSDLFKAGVDIEGCHHFPREFRQRHWDSEKFSCMAAEEMEAAQKRAQKALESSPWHYLDTWQSPVLLIHPDDDRNVHFEESQRLYNELRKRNITVEGMAIPDEVHSFLCHAPWVAGYRRAEQFLKKHLKHS</sequence>
<keyword evidence="2" id="KW-0378">Hydrolase</keyword>
<dbReference type="SUPFAM" id="SSF53474">
    <property type="entry name" value="alpha/beta-Hydrolases"/>
    <property type="match status" value="1"/>
</dbReference>
<evidence type="ECO:0000313" key="10">
    <source>
        <dbReference type="Proteomes" id="UP000028073"/>
    </source>
</evidence>
<dbReference type="eggNOG" id="COG1506">
    <property type="taxonomic scope" value="Bacteria"/>
</dbReference>
<evidence type="ECO:0000259" key="8">
    <source>
        <dbReference type="Pfam" id="PF00930"/>
    </source>
</evidence>
<evidence type="ECO:0000256" key="4">
    <source>
        <dbReference type="ARBA" id="ARBA00032284"/>
    </source>
</evidence>
<evidence type="ECO:0000256" key="5">
    <source>
        <dbReference type="ARBA" id="ARBA00032596"/>
    </source>
</evidence>
<dbReference type="Gene3D" id="2.120.10.30">
    <property type="entry name" value="TolB, C-terminal domain"/>
    <property type="match status" value="1"/>
</dbReference>
<gene>
    <name evidence="9" type="ORF">GZ78_08055</name>
</gene>
<dbReference type="Proteomes" id="UP000028073">
    <property type="component" value="Unassembled WGS sequence"/>
</dbReference>
<dbReference type="PROSITE" id="PS00708">
    <property type="entry name" value="PRO_ENDOPEP_SER"/>
    <property type="match status" value="1"/>
</dbReference>
<dbReference type="GO" id="GO:0004252">
    <property type="term" value="F:serine-type endopeptidase activity"/>
    <property type="evidence" value="ECO:0007669"/>
    <property type="project" value="InterPro"/>
</dbReference>
<dbReference type="SUPFAM" id="SSF82171">
    <property type="entry name" value="DPP6 N-terminal domain-like"/>
    <property type="match status" value="1"/>
</dbReference>
<dbReference type="InterPro" id="IPR002469">
    <property type="entry name" value="Peptidase_S9B_N"/>
</dbReference>
<comment type="function">
    <text evidence="6">This enzyme catalyzes the hydrolysis of the N-terminal peptide bond of an N-acetylated peptide to generate an N-acetylated amino acid and a peptide with a free N-terminus. It preferentially cleaves off Ac-Ala, Ac-Met and Ac-Ser. Also, involved in the degradation of oxidized and glycated proteins.</text>
</comment>
<evidence type="ECO:0000256" key="6">
    <source>
        <dbReference type="ARBA" id="ARBA00045885"/>
    </source>
</evidence>
<accession>A0A081NMX8</accession>
<dbReference type="InterPro" id="IPR029058">
    <property type="entry name" value="AB_hydrolase_fold"/>
</dbReference>
<evidence type="ECO:0000259" key="7">
    <source>
        <dbReference type="Pfam" id="PF00326"/>
    </source>
</evidence>
<dbReference type="PANTHER" id="PTHR11731:SF193">
    <property type="entry name" value="DIPEPTIDYL PEPTIDASE 9"/>
    <property type="match status" value="1"/>
</dbReference>
<proteinExistence type="predicted"/>
<dbReference type="InterPro" id="IPR011042">
    <property type="entry name" value="6-blade_b-propeller_TolB-like"/>
</dbReference>
<protein>
    <recommendedName>
        <fullName evidence="5">Acyl-peptide hydrolase</fullName>
    </recommendedName>
    <alternativeName>
        <fullName evidence="4">Acylaminoacyl-peptidase</fullName>
    </alternativeName>
</protein>
<dbReference type="Gene3D" id="3.40.50.1820">
    <property type="entry name" value="alpha/beta hydrolase"/>
    <property type="match status" value="1"/>
</dbReference>
<dbReference type="STRING" id="1137799.GZ78_08055"/>
<dbReference type="InterPro" id="IPR002471">
    <property type="entry name" value="Pept_S9_AS"/>
</dbReference>
<dbReference type="eggNOG" id="COG0823">
    <property type="taxonomic scope" value="Bacteria"/>
</dbReference>
<dbReference type="InterPro" id="IPR050278">
    <property type="entry name" value="Serine_Prot_S9B/DPPIV"/>
</dbReference>
<dbReference type="AlphaFoldDB" id="A0A081NMX8"/>
<dbReference type="Gene3D" id="2.140.10.30">
    <property type="entry name" value="Dipeptidylpeptidase IV, N-terminal domain"/>
    <property type="match status" value="1"/>
</dbReference>
<dbReference type="InterPro" id="IPR001375">
    <property type="entry name" value="Peptidase_S9_cat"/>
</dbReference>
<evidence type="ECO:0000256" key="1">
    <source>
        <dbReference type="ARBA" id="ARBA00022670"/>
    </source>
</evidence>
<comment type="caution">
    <text evidence="9">The sequence shown here is derived from an EMBL/GenBank/DDBJ whole genome shotgun (WGS) entry which is preliminary data.</text>
</comment>
<dbReference type="EMBL" id="JOKH01000001">
    <property type="protein sequence ID" value="KEQ19801.1"/>
    <property type="molecule type" value="Genomic_DNA"/>
</dbReference>
<keyword evidence="10" id="KW-1185">Reference proteome</keyword>
<dbReference type="Pfam" id="PF00930">
    <property type="entry name" value="DPPIV_N"/>
    <property type="match status" value="1"/>
</dbReference>
<dbReference type="PANTHER" id="PTHR11731">
    <property type="entry name" value="PROTEASE FAMILY S9B,C DIPEPTIDYL-PEPTIDASE IV-RELATED"/>
    <property type="match status" value="1"/>
</dbReference>
<keyword evidence="3" id="KW-0007">Acetylation</keyword>
<feature type="domain" description="Peptidase S9 prolyl oligopeptidase catalytic" evidence="7">
    <location>
        <begin position="478"/>
        <end position="686"/>
    </location>
</feature>
<dbReference type="Pfam" id="PF00326">
    <property type="entry name" value="Peptidase_S9"/>
    <property type="match status" value="1"/>
</dbReference>
<evidence type="ECO:0000256" key="2">
    <source>
        <dbReference type="ARBA" id="ARBA00022801"/>
    </source>
</evidence>
<dbReference type="GO" id="GO:0006508">
    <property type="term" value="P:proteolysis"/>
    <property type="evidence" value="ECO:0007669"/>
    <property type="project" value="UniProtKB-KW"/>
</dbReference>
<reference evidence="9 10" key="1">
    <citation type="submission" date="2014-06" db="EMBL/GenBank/DDBJ databases">
        <title>Whole Genome Sequences of Three Symbiotic Endozoicomonas Bacteria.</title>
        <authorList>
            <person name="Neave M.J."/>
            <person name="Apprill A."/>
            <person name="Voolstra C.R."/>
        </authorList>
    </citation>
    <scope>NUCLEOTIDE SEQUENCE [LARGE SCALE GENOMIC DNA]</scope>
    <source>
        <strain evidence="9 10">DSM 25634</strain>
    </source>
</reference>
<evidence type="ECO:0000313" key="9">
    <source>
        <dbReference type="EMBL" id="KEQ19801.1"/>
    </source>
</evidence>
<dbReference type="GO" id="GO:0008239">
    <property type="term" value="F:dipeptidyl-peptidase activity"/>
    <property type="evidence" value="ECO:0007669"/>
    <property type="project" value="TreeGrafter"/>
</dbReference>
<name>A0A081NMX8_9GAMM</name>
<evidence type="ECO:0000256" key="3">
    <source>
        <dbReference type="ARBA" id="ARBA00022990"/>
    </source>
</evidence>
<feature type="domain" description="Dipeptidylpeptidase IV N-terminal" evidence="8">
    <location>
        <begin position="238"/>
        <end position="367"/>
    </location>
</feature>
<organism evidence="9 10">
    <name type="scientific">Endozoicomonas numazuensis</name>
    <dbReference type="NCBI Taxonomy" id="1137799"/>
    <lineage>
        <taxon>Bacteria</taxon>
        <taxon>Pseudomonadati</taxon>
        <taxon>Pseudomonadota</taxon>
        <taxon>Gammaproteobacteria</taxon>
        <taxon>Oceanospirillales</taxon>
        <taxon>Endozoicomonadaceae</taxon>
        <taxon>Endozoicomonas</taxon>
    </lineage>
</organism>